<keyword evidence="6 8" id="KW-1133">Transmembrane helix</keyword>
<sequence>MFLVNWFQESVMGETLMVLFLVAFIGYLVGSITIKGVELGTAGVLLVALVFGHFLGHDEALVEGLGMFQDLGLICFVTSVGFIAGPKFFRNFKINAKSYILLGFIIIAIGALVTSGIITIAGVPTDITVGMMSGALTSTPGLAAALDATGSANASIGYGIAYPFGVVGVVLFVQLMPKILHTDMDAERAQFEAAQNVGDIAKKDKLFHVDPMGFFPYALAIALGIVLAKIVIPLPGGAQFSLGTSGGPLIAGLILGHFGHAGKISFHVEKSVLECLREFGLALFLIGAGVEAGSGFIEILKEHGLILFVYGALITLIPMIVGYFVATKLMKLSLFNTLGSICGGMTSTPALGTLIRVTGTDDVASAYAATYPVALVFVVLACQFIGIFL</sequence>
<dbReference type="AlphaFoldDB" id="A0A9D2NM43"/>
<evidence type="ECO:0000259" key="9">
    <source>
        <dbReference type="Pfam" id="PF06826"/>
    </source>
</evidence>
<evidence type="ECO:0000256" key="4">
    <source>
        <dbReference type="ARBA" id="ARBA00022475"/>
    </source>
</evidence>
<gene>
    <name evidence="10" type="ORF">H9758_06600</name>
</gene>
<feature type="transmembrane region" description="Helical" evidence="8">
    <location>
        <begin position="37"/>
        <end position="55"/>
    </location>
</feature>
<keyword evidence="5 8" id="KW-0812">Transmembrane</keyword>
<evidence type="ECO:0000256" key="6">
    <source>
        <dbReference type="ARBA" id="ARBA00022989"/>
    </source>
</evidence>
<feature type="domain" description="YidE/YbjL duplication" evidence="9">
    <location>
        <begin position="217"/>
        <end position="385"/>
    </location>
</feature>
<protein>
    <submittedName>
        <fullName evidence="10">Permease</fullName>
    </submittedName>
</protein>
<evidence type="ECO:0000256" key="1">
    <source>
        <dbReference type="ARBA" id="ARBA00004651"/>
    </source>
</evidence>
<feature type="transmembrane region" description="Helical" evidence="8">
    <location>
        <begin position="12"/>
        <end position="30"/>
    </location>
</feature>
<feature type="transmembrane region" description="Helical" evidence="8">
    <location>
        <begin position="369"/>
        <end position="388"/>
    </location>
</feature>
<reference evidence="10" key="2">
    <citation type="submission" date="2021-04" db="EMBL/GenBank/DDBJ databases">
        <authorList>
            <person name="Gilroy R."/>
        </authorList>
    </citation>
    <scope>NUCLEOTIDE SEQUENCE</scope>
    <source>
        <strain evidence="10">ChiW19-954</strain>
    </source>
</reference>
<proteinExistence type="inferred from homology"/>
<evidence type="ECO:0000256" key="3">
    <source>
        <dbReference type="ARBA" id="ARBA00022448"/>
    </source>
</evidence>
<evidence type="ECO:0000256" key="5">
    <source>
        <dbReference type="ARBA" id="ARBA00022692"/>
    </source>
</evidence>
<feature type="transmembrane region" description="Helical" evidence="8">
    <location>
        <begin position="338"/>
        <end position="357"/>
    </location>
</feature>
<dbReference type="Proteomes" id="UP000823890">
    <property type="component" value="Unassembled WGS sequence"/>
</dbReference>
<keyword evidence="7 8" id="KW-0472">Membrane</keyword>
<feature type="transmembrane region" description="Helical" evidence="8">
    <location>
        <begin position="156"/>
        <end position="175"/>
    </location>
</feature>
<dbReference type="InterPro" id="IPR006512">
    <property type="entry name" value="YidE_YbjL"/>
</dbReference>
<dbReference type="InterPro" id="IPR050144">
    <property type="entry name" value="AAE_transporter"/>
</dbReference>
<dbReference type="PANTHER" id="PTHR30445:SF3">
    <property type="entry name" value="TRANSPORT PROTEIN YIDE-RELATED"/>
    <property type="match status" value="1"/>
</dbReference>
<evidence type="ECO:0000256" key="7">
    <source>
        <dbReference type="ARBA" id="ARBA00023136"/>
    </source>
</evidence>
<dbReference type="GO" id="GO:0005886">
    <property type="term" value="C:plasma membrane"/>
    <property type="evidence" value="ECO:0007669"/>
    <property type="project" value="UniProtKB-SubCell"/>
</dbReference>
<comment type="similarity">
    <text evidence="2">Belongs to the AAE transporter (TC 2.A.81) family.</text>
</comment>
<feature type="transmembrane region" description="Helical" evidence="8">
    <location>
        <begin position="305"/>
        <end position="326"/>
    </location>
</feature>
<comment type="caution">
    <text evidence="10">The sequence shown here is derived from an EMBL/GenBank/DDBJ whole genome shotgun (WGS) entry which is preliminary data.</text>
</comment>
<accession>A0A9D2NM43</accession>
<dbReference type="NCBIfam" id="TIGR01625">
    <property type="entry name" value="YidE_YbjL_dupl"/>
    <property type="match status" value="1"/>
</dbReference>
<dbReference type="EMBL" id="DWWO01000082">
    <property type="protein sequence ID" value="HJC34252.1"/>
    <property type="molecule type" value="Genomic_DNA"/>
</dbReference>
<feature type="transmembrane region" description="Helical" evidence="8">
    <location>
        <begin position="212"/>
        <end position="232"/>
    </location>
</feature>
<feature type="domain" description="YidE/YbjL duplication" evidence="9">
    <location>
        <begin position="18"/>
        <end position="177"/>
    </location>
</feature>
<keyword evidence="4" id="KW-1003">Cell membrane</keyword>
<feature type="transmembrane region" description="Helical" evidence="8">
    <location>
        <begin position="67"/>
        <end position="89"/>
    </location>
</feature>
<reference evidence="10" key="1">
    <citation type="journal article" date="2021" name="PeerJ">
        <title>Extensive microbial diversity within the chicken gut microbiome revealed by metagenomics and culture.</title>
        <authorList>
            <person name="Gilroy R."/>
            <person name="Ravi A."/>
            <person name="Getino M."/>
            <person name="Pursley I."/>
            <person name="Horton D.L."/>
            <person name="Alikhan N.F."/>
            <person name="Baker D."/>
            <person name="Gharbi K."/>
            <person name="Hall N."/>
            <person name="Watson M."/>
            <person name="Adriaenssens E.M."/>
            <person name="Foster-Nyarko E."/>
            <person name="Jarju S."/>
            <person name="Secka A."/>
            <person name="Antonio M."/>
            <person name="Oren A."/>
            <person name="Chaudhuri R.R."/>
            <person name="La Ragione R."/>
            <person name="Hildebrand F."/>
            <person name="Pallen M.J."/>
        </authorList>
    </citation>
    <scope>NUCLEOTIDE SEQUENCE</scope>
    <source>
        <strain evidence="10">ChiW19-954</strain>
    </source>
</reference>
<keyword evidence="3" id="KW-0813">Transport</keyword>
<feature type="transmembrane region" description="Helical" evidence="8">
    <location>
        <begin position="279"/>
        <end position="299"/>
    </location>
</feature>
<comment type="subcellular location">
    <subcellularLocation>
        <location evidence="1">Cell membrane</location>
        <topology evidence="1">Multi-pass membrane protein</topology>
    </subcellularLocation>
</comment>
<feature type="transmembrane region" description="Helical" evidence="8">
    <location>
        <begin position="101"/>
        <end position="123"/>
    </location>
</feature>
<evidence type="ECO:0000256" key="2">
    <source>
        <dbReference type="ARBA" id="ARBA00009854"/>
    </source>
</evidence>
<evidence type="ECO:0000313" key="10">
    <source>
        <dbReference type="EMBL" id="HJC34252.1"/>
    </source>
</evidence>
<dbReference type="PANTHER" id="PTHR30445">
    <property type="entry name" value="K(+)_H(+) ANTIPORTER SUBUNIT KHTT"/>
    <property type="match status" value="1"/>
</dbReference>
<evidence type="ECO:0000313" key="11">
    <source>
        <dbReference type="Proteomes" id="UP000823890"/>
    </source>
</evidence>
<name>A0A9D2NM43_9FIRM</name>
<dbReference type="Pfam" id="PF06826">
    <property type="entry name" value="Asp-Al_Ex"/>
    <property type="match status" value="2"/>
</dbReference>
<feature type="transmembrane region" description="Helical" evidence="8">
    <location>
        <begin position="238"/>
        <end position="258"/>
    </location>
</feature>
<organism evidence="10 11">
    <name type="scientific">Candidatus Mediterraneibacter faecipullorum</name>
    <dbReference type="NCBI Taxonomy" id="2838670"/>
    <lineage>
        <taxon>Bacteria</taxon>
        <taxon>Bacillati</taxon>
        <taxon>Bacillota</taxon>
        <taxon>Clostridia</taxon>
        <taxon>Lachnospirales</taxon>
        <taxon>Lachnospiraceae</taxon>
        <taxon>Mediterraneibacter</taxon>
    </lineage>
</organism>
<evidence type="ECO:0000256" key="8">
    <source>
        <dbReference type="SAM" id="Phobius"/>
    </source>
</evidence>